<reference evidence="11 12" key="1">
    <citation type="submission" date="2020-08" db="EMBL/GenBank/DDBJ databases">
        <title>Genome sequencing of Purple Non-Sulfur Bacteria from various extreme environments.</title>
        <authorList>
            <person name="Mayer M."/>
        </authorList>
    </citation>
    <scope>NUCLEOTIDE SEQUENCE [LARGE SCALE GENOMIC DNA]</scope>
    <source>
        <strain evidence="11 12">JA131</strain>
    </source>
</reference>
<dbReference type="PANTHER" id="PTHR35011:SF10">
    <property type="entry name" value="TRAP TRANSPORTER SMALL PERMEASE PROTEIN"/>
    <property type="match status" value="1"/>
</dbReference>
<dbReference type="InterPro" id="IPR007387">
    <property type="entry name" value="TRAP_DctQ"/>
</dbReference>
<comment type="subunit">
    <text evidence="9">The complex comprises the extracytoplasmic solute receptor protein and the two transmembrane proteins.</text>
</comment>
<feature type="domain" description="Tripartite ATP-independent periplasmic transporters DctQ component" evidence="10">
    <location>
        <begin position="29"/>
        <end position="159"/>
    </location>
</feature>
<dbReference type="PANTHER" id="PTHR35011">
    <property type="entry name" value="2,3-DIKETO-L-GULONATE TRAP TRANSPORTER SMALL PERMEASE PROTEIN YIAM"/>
    <property type="match status" value="1"/>
</dbReference>
<evidence type="ECO:0000256" key="3">
    <source>
        <dbReference type="ARBA" id="ARBA00022475"/>
    </source>
</evidence>
<evidence type="ECO:0000256" key="9">
    <source>
        <dbReference type="RuleBase" id="RU369079"/>
    </source>
</evidence>
<evidence type="ECO:0000256" key="8">
    <source>
        <dbReference type="ARBA" id="ARBA00038436"/>
    </source>
</evidence>
<name>A0A7W6W8Z5_9PROT</name>
<dbReference type="GO" id="GO:0005886">
    <property type="term" value="C:plasma membrane"/>
    <property type="evidence" value="ECO:0007669"/>
    <property type="project" value="UniProtKB-SubCell"/>
</dbReference>
<evidence type="ECO:0000256" key="4">
    <source>
        <dbReference type="ARBA" id="ARBA00022519"/>
    </source>
</evidence>
<dbReference type="RefSeq" id="WP_184042571.1">
    <property type="nucleotide sequence ID" value="NZ_JACIGK010000003.1"/>
</dbReference>
<evidence type="ECO:0000256" key="2">
    <source>
        <dbReference type="ARBA" id="ARBA00022448"/>
    </source>
</evidence>
<keyword evidence="3" id="KW-1003">Cell membrane</keyword>
<comment type="caution">
    <text evidence="11">The sequence shown here is derived from an EMBL/GenBank/DDBJ whole genome shotgun (WGS) entry which is preliminary data.</text>
</comment>
<feature type="transmembrane region" description="Helical" evidence="9">
    <location>
        <begin position="133"/>
        <end position="151"/>
    </location>
</feature>
<dbReference type="Proteomes" id="UP000554286">
    <property type="component" value="Unassembled WGS sequence"/>
</dbReference>
<keyword evidence="6 9" id="KW-1133">Transmembrane helix</keyword>
<evidence type="ECO:0000313" key="12">
    <source>
        <dbReference type="Proteomes" id="UP000554286"/>
    </source>
</evidence>
<dbReference type="InterPro" id="IPR055348">
    <property type="entry name" value="DctQ"/>
</dbReference>
<feature type="transmembrane region" description="Helical" evidence="9">
    <location>
        <begin position="89"/>
        <end position="112"/>
    </location>
</feature>
<dbReference type="AlphaFoldDB" id="A0A7W6W8Z5"/>
<keyword evidence="4 9" id="KW-0997">Cell inner membrane</keyword>
<evidence type="ECO:0000259" key="10">
    <source>
        <dbReference type="Pfam" id="PF04290"/>
    </source>
</evidence>
<feature type="transmembrane region" description="Helical" evidence="9">
    <location>
        <begin position="52"/>
        <end position="69"/>
    </location>
</feature>
<sequence>MTLLRGLRALLDGLYTAGGVLAALCMLGILVMIVLQMLARWTGEVFPGAPEYAGYCMAAASFLAFAHALTRGAHIRVGILVQALGPRALWLAEVWCFGVGAALAWYLTYYAARAASWSWRLNDISQGQDATPLWIPQLAMVAGAGLFALALTDNLAHLLVTGRHRIRAEAIQDRPDR</sequence>
<keyword evidence="12" id="KW-1185">Reference proteome</keyword>
<keyword evidence="7 9" id="KW-0472">Membrane</keyword>
<comment type="similarity">
    <text evidence="8 9">Belongs to the TRAP transporter small permease family.</text>
</comment>
<comment type="subcellular location">
    <subcellularLocation>
        <location evidence="1 9">Cell inner membrane</location>
        <topology evidence="1 9">Multi-pass membrane protein</topology>
    </subcellularLocation>
</comment>
<keyword evidence="2 9" id="KW-0813">Transport</keyword>
<protein>
    <recommendedName>
        <fullName evidence="9">TRAP transporter small permease protein</fullName>
    </recommendedName>
</protein>
<dbReference type="EMBL" id="JACIGK010000003">
    <property type="protein sequence ID" value="MBB4264936.1"/>
    <property type="molecule type" value="Genomic_DNA"/>
</dbReference>
<evidence type="ECO:0000256" key="5">
    <source>
        <dbReference type="ARBA" id="ARBA00022692"/>
    </source>
</evidence>
<gene>
    <name evidence="11" type="ORF">GGD89_000547</name>
</gene>
<keyword evidence="5 9" id="KW-0812">Transmembrane</keyword>
<evidence type="ECO:0000256" key="1">
    <source>
        <dbReference type="ARBA" id="ARBA00004429"/>
    </source>
</evidence>
<dbReference type="Pfam" id="PF04290">
    <property type="entry name" value="DctQ"/>
    <property type="match status" value="1"/>
</dbReference>
<proteinExistence type="inferred from homology"/>
<feature type="transmembrane region" description="Helical" evidence="9">
    <location>
        <begin position="20"/>
        <end position="40"/>
    </location>
</feature>
<evidence type="ECO:0000256" key="7">
    <source>
        <dbReference type="ARBA" id="ARBA00023136"/>
    </source>
</evidence>
<evidence type="ECO:0000256" key="6">
    <source>
        <dbReference type="ARBA" id="ARBA00022989"/>
    </source>
</evidence>
<organism evidence="11 12">
    <name type="scientific">Roseospira visakhapatnamensis</name>
    <dbReference type="NCBI Taxonomy" id="390880"/>
    <lineage>
        <taxon>Bacteria</taxon>
        <taxon>Pseudomonadati</taxon>
        <taxon>Pseudomonadota</taxon>
        <taxon>Alphaproteobacteria</taxon>
        <taxon>Rhodospirillales</taxon>
        <taxon>Rhodospirillaceae</taxon>
        <taxon>Roseospira</taxon>
    </lineage>
</organism>
<comment type="function">
    <text evidence="9">Part of the tripartite ATP-independent periplasmic (TRAP) transport system.</text>
</comment>
<evidence type="ECO:0000313" key="11">
    <source>
        <dbReference type="EMBL" id="MBB4264936.1"/>
    </source>
</evidence>
<dbReference type="GO" id="GO:0022857">
    <property type="term" value="F:transmembrane transporter activity"/>
    <property type="evidence" value="ECO:0007669"/>
    <property type="project" value="UniProtKB-UniRule"/>
</dbReference>
<dbReference type="GO" id="GO:0015740">
    <property type="term" value="P:C4-dicarboxylate transport"/>
    <property type="evidence" value="ECO:0007669"/>
    <property type="project" value="TreeGrafter"/>
</dbReference>
<accession>A0A7W6W8Z5</accession>